<feature type="domain" description="GINS subunit" evidence="7">
    <location>
        <begin position="92"/>
        <end position="171"/>
    </location>
</feature>
<evidence type="ECO:0000313" key="9">
    <source>
        <dbReference type="EMBL" id="KAG1796348.1"/>
    </source>
</evidence>
<dbReference type="RefSeq" id="XP_041161864.1">
    <property type="nucleotide sequence ID" value="XM_041308394.1"/>
</dbReference>
<dbReference type="EMBL" id="JABBWE010000019">
    <property type="protein sequence ID" value="KAG1796348.1"/>
    <property type="molecule type" value="Genomic_DNA"/>
</dbReference>
<dbReference type="SUPFAM" id="SSF160059">
    <property type="entry name" value="PriA/YqbF domain"/>
    <property type="match status" value="1"/>
</dbReference>
<dbReference type="PANTHER" id="PTHR21206">
    <property type="entry name" value="SLD5 PROTEIN"/>
    <property type="match status" value="1"/>
</dbReference>
<dbReference type="CDD" id="cd21692">
    <property type="entry name" value="GINS_B_Sld5"/>
    <property type="match status" value="1"/>
</dbReference>
<evidence type="ECO:0000259" key="7">
    <source>
        <dbReference type="Pfam" id="PF05916"/>
    </source>
</evidence>
<keyword evidence="4" id="KW-0235">DNA replication</keyword>
<evidence type="ECO:0000256" key="6">
    <source>
        <dbReference type="SAM" id="MobiDB-lite"/>
    </source>
</evidence>
<evidence type="ECO:0000256" key="4">
    <source>
        <dbReference type="ARBA" id="ARBA00022705"/>
    </source>
</evidence>
<dbReference type="Proteomes" id="UP000719766">
    <property type="component" value="Unassembled WGS sequence"/>
</dbReference>
<dbReference type="InterPro" id="IPR021151">
    <property type="entry name" value="GINS_A"/>
</dbReference>
<gene>
    <name evidence="9" type="ORF">HD556DRAFT_1467870</name>
</gene>
<dbReference type="InterPro" id="IPR008591">
    <property type="entry name" value="GINS_Sld5"/>
</dbReference>
<dbReference type="Gene3D" id="1.20.58.1030">
    <property type="match status" value="1"/>
</dbReference>
<dbReference type="InterPro" id="IPR031633">
    <property type="entry name" value="SLD5_C"/>
</dbReference>
<comment type="similarity">
    <text evidence="2">Belongs to the GINS4/SLD5 family.</text>
</comment>
<comment type="caution">
    <text evidence="9">The sequence shown here is derived from an EMBL/GenBank/DDBJ whole genome shotgun (WGS) entry which is preliminary data.</text>
</comment>
<proteinExistence type="inferred from homology"/>
<dbReference type="InterPro" id="IPR036224">
    <property type="entry name" value="GINS_bundle-like_dom_sf"/>
</dbReference>
<evidence type="ECO:0000256" key="1">
    <source>
        <dbReference type="ARBA" id="ARBA00004123"/>
    </source>
</evidence>
<dbReference type="AlphaFoldDB" id="A0A9P7ATW9"/>
<evidence type="ECO:0000259" key="8">
    <source>
        <dbReference type="Pfam" id="PF16922"/>
    </source>
</evidence>
<keyword evidence="5" id="KW-0539">Nucleus</keyword>
<name>A0A9P7ATW9_9AGAM</name>
<dbReference type="OrthoDB" id="338231at2759"/>
<keyword evidence="10" id="KW-1185">Reference proteome</keyword>
<feature type="region of interest" description="Disordered" evidence="6">
    <location>
        <begin position="1"/>
        <end position="23"/>
    </location>
</feature>
<feature type="domain" description="DNA replication complex GINS protein SLD5 C-terminal" evidence="8">
    <location>
        <begin position="201"/>
        <end position="253"/>
    </location>
</feature>
<organism evidence="9 10">
    <name type="scientific">Suillus plorans</name>
    <dbReference type="NCBI Taxonomy" id="116603"/>
    <lineage>
        <taxon>Eukaryota</taxon>
        <taxon>Fungi</taxon>
        <taxon>Dikarya</taxon>
        <taxon>Basidiomycota</taxon>
        <taxon>Agaricomycotina</taxon>
        <taxon>Agaricomycetes</taxon>
        <taxon>Agaricomycetidae</taxon>
        <taxon>Boletales</taxon>
        <taxon>Suillineae</taxon>
        <taxon>Suillaceae</taxon>
        <taxon>Suillus</taxon>
    </lineage>
</organism>
<dbReference type="GO" id="GO:0000811">
    <property type="term" value="C:GINS complex"/>
    <property type="evidence" value="ECO:0007669"/>
    <property type="project" value="TreeGrafter"/>
</dbReference>
<evidence type="ECO:0000256" key="5">
    <source>
        <dbReference type="ARBA" id="ARBA00023242"/>
    </source>
</evidence>
<dbReference type="SUPFAM" id="SSF158573">
    <property type="entry name" value="GINS helical bundle-like"/>
    <property type="match status" value="1"/>
</dbReference>
<evidence type="ECO:0000256" key="2">
    <source>
        <dbReference type="ARBA" id="ARBA00008187"/>
    </source>
</evidence>
<reference evidence="9" key="1">
    <citation type="journal article" date="2020" name="New Phytol.">
        <title>Comparative genomics reveals dynamic genome evolution in host specialist ectomycorrhizal fungi.</title>
        <authorList>
            <person name="Lofgren L.A."/>
            <person name="Nguyen N.H."/>
            <person name="Vilgalys R."/>
            <person name="Ruytinx J."/>
            <person name="Liao H.L."/>
            <person name="Branco S."/>
            <person name="Kuo A."/>
            <person name="LaButti K."/>
            <person name="Lipzen A."/>
            <person name="Andreopoulos W."/>
            <person name="Pangilinan J."/>
            <person name="Riley R."/>
            <person name="Hundley H."/>
            <person name="Na H."/>
            <person name="Barry K."/>
            <person name="Grigoriev I.V."/>
            <person name="Stajich J.E."/>
            <person name="Kennedy P.G."/>
        </authorList>
    </citation>
    <scope>NUCLEOTIDE SEQUENCE</scope>
    <source>
        <strain evidence="9">S12</strain>
    </source>
</reference>
<dbReference type="InterPro" id="IPR038749">
    <property type="entry name" value="Sld5_GINS_A"/>
</dbReference>
<dbReference type="Pfam" id="PF05916">
    <property type="entry name" value="Sld5"/>
    <property type="match status" value="1"/>
</dbReference>
<comment type="subcellular location">
    <subcellularLocation>
        <location evidence="1">Nucleus</location>
    </subcellularLocation>
</comment>
<accession>A0A9P7ATW9</accession>
<evidence type="ECO:0000313" key="10">
    <source>
        <dbReference type="Proteomes" id="UP000719766"/>
    </source>
</evidence>
<dbReference type="GO" id="GO:0000727">
    <property type="term" value="P:double-strand break repair via break-induced replication"/>
    <property type="evidence" value="ECO:0007669"/>
    <property type="project" value="TreeGrafter"/>
</dbReference>
<dbReference type="GeneID" id="64602158"/>
<dbReference type="Pfam" id="PF16922">
    <property type="entry name" value="SLD5_C"/>
    <property type="match status" value="1"/>
</dbReference>
<dbReference type="PANTHER" id="PTHR21206:SF0">
    <property type="entry name" value="DNA REPLICATION COMPLEX GINS PROTEIN SLD5"/>
    <property type="match status" value="1"/>
</dbReference>
<dbReference type="CDD" id="cd11711">
    <property type="entry name" value="GINS_A_Sld5"/>
    <property type="match status" value="1"/>
</dbReference>
<protein>
    <recommendedName>
        <fullName evidence="3">DNA replication complex GINS protein SLD5</fullName>
    </recommendedName>
</protein>
<evidence type="ECO:0000256" key="3">
    <source>
        <dbReference type="ARBA" id="ARBA00014804"/>
    </source>
</evidence>
<dbReference type="GO" id="GO:0006261">
    <property type="term" value="P:DNA-templated DNA replication"/>
    <property type="evidence" value="ECO:0007669"/>
    <property type="project" value="InterPro"/>
</dbReference>
<sequence>MDVDDDDFFTNLDRPGRAANNNTFQERLRRASRDDDGAEIPDAPPFMFEEEEETPLQQLIRHWMNERHSPDILPNEGELLAGLLDHIRSQSETVQLLRTDPSSSEEEHFRIVLVQTEVERVKFIVRSYLRTRLFKIEKFARYIMTNPQVQQQLSESEVEHARRFARLTDQHFYHSVLQSLPETQQTLDDQPPFVPSMVTEPDKGRAVFVLARQDCPPVRLPDGTALDMRKGHISLTPYSVVEQLVARGEAELV</sequence>